<dbReference type="Pfam" id="PF01081">
    <property type="entry name" value="Aldolase"/>
    <property type="match status" value="1"/>
</dbReference>
<keyword evidence="8" id="KW-0413">Isomerase</keyword>
<evidence type="ECO:0000256" key="3">
    <source>
        <dbReference type="ARBA" id="ARBA00011233"/>
    </source>
</evidence>
<dbReference type="OrthoDB" id="1476984at2759"/>
<organism evidence="8">
    <name type="scientific">Ostreococcus tauri</name>
    <name type="common">Marine green alga</name>
    <dbReference type="NCBI Taxonomy" id="70448"/>
    <lineage>
        <taxon>Eukaryota</taxon>
        <taxon>Viridiplantae</taxon>
        <taxon>Chlorophyta</taxon>
        <taxon>Mamiellophyceae</taxon>
        <taxon>Mamiellales</taxon>
        <taxon>Bathycoccaceae</taxon>
        <taxon>Ostreococcus</taxon>
    </lineage>
</organism>
<proteinExistence type="inferred from homology"/>
<name>A0A1Y5IAP1_OSTTA</name>
<evidence type="ECO:0000256" key="1">
    <source>
        <dbReference type="ARBA" id="ARBA00004761"/>
    </source>
</evidence>
<comment type="cofactor">
    <cofactor evidence="6">
        <name>Mg(2+)</name>
        <dbReference type="ChEBI" id="CHEBI:18420"/>
    </cofactor>
</comment>
<dbReference type="Gene3D" id="3.20.20.70">
    <property type="entry name" value="Aldolase class I"/>
    <property type="match status" value="1"/>
</dbReference>
<dbReference type="PANTHER" id="PTHR30246">
    <property type="entry name" value="2-KETO-3-DEOXY-6-PHOSPHOGLUCONATE ALDOLASE"/>
    <property type="match status" value="1"/>
</dbReference>
<dbReference type="eggNOG" id="ENOG502QVAJ">
    <property type="taxonomic scope" value="Eukaryota"/>
</dbReference>
<feature type="region of interest" description="Disordered" evidence="7">
    <location>
        <begin position="1"/>
        <end position="73"/>
    </location>
</feature>
<dbReference type="EMBL" id="KZ155782">
    <property type="protein sequence ID" value="OUS46658.1"/>
    <property type="molecule type" value="Genomic_DNA"/>
</dbReference>
<comment type="subunit">
    <text evidence="3">Homotrimer.</text>
</comment>
<dbReference type="InterPro" id="IPR005493">
    <property type="entry name" value="RraA/RraA-like"/>
</dbReference>
<evidence type="ECO:0000256" key="6">
    <source>
        <dbReference type="PIRSR" id="PIRSR605493-1"/>
    </source>
</evidence>
<evidence type="ECO:0000256" key="4">
    <source>
        <dbReference type="ARBA" id="ARBA00023239"/>
    </source>
</evidence>
<dbReference type="GO" id="GO:0016829">
    <property type="term" value="F:lyase activity"/>
    <property type="evidence" value="ECO:0007669"/>
    <property type="project" value="UniProtKB-KW"/>
</dbReference>
<dbReference type="GO" id="GO:0016853">
    <property type="term" value="F:isomerase activity"/>
    <property type="evidence" value="ECO:0007669"/>
    <property type="project" value="UniProtKB-KW"/>
</dbReference>
<comment type="similarity">
    <text evidence="2">Belongs to the KHG/KDPG aldolase family.</text>
</comment>
<keyword evidence="4" id="KW-0456">Lyase</keyword>
<dbReference type="InterPro" id="IPR013785">
    <property type="entry name" value="Aldolase_TIM"/>
</dbReference>
<dbReference type="GO" id="GO:0046872">
    <property type="term" value="F:metal ion binding"/>
    <property type="evidence" value="ECO:0007669"/>
    <property type="project" value="UniProtKB-KW"/>
</dbReference>
<accession>A0A1Y5IAP1</accession>
<dbReference type="RefSeq" id="XP_003082415.2">
    <property type="nucleotide sequence ID" value="XM_003082367.2"/>
</dbReference>
<sequence length="621" mass="66631">MTHEITPSHAKTTRVCEIPHARGTHPRVTTREIRPIQQTLDRPRSPPSRDRALHTPARRPCTHAPRRTMSSALRRTARTALRAARAVTTTHAGWMPKTASETRTALSAPQMAIRALATGPARHEKTISDDLLHKLGDLSTQALIDGLWVLGWPTSHVMGARPLTEGQKKLVGRAVTLRFVPQRPDIAASKPAGTESPEYEAFEQTGPNECVVMESVGPWESVGGDIKFLRLKQLGCAGLVTDGSVRDTAVLREYGFPVFSISTTPRQGPHVHQPWEANGVIVCGGIVVRPGDAVIGDQDGVVIVPASHAQEVYDIAHSREIVEGIVKDELTANPGPPGKFYPFVSGKIKKDSPLCKLLASKGYDSSKFAHTAANPGARAGIGGIPKSRNTLGSRRGMSTQQVRHKSYMRTDAEYNRVLEEFAKHKACAVLRTSVEGAAYNAMDAAVRGGFKLAEFTLTTPGCLDAVSRFADRTDVLTGCGTILNIDDAKMALDAGSKFIVAPILVPEVVEWCAANKIVCIPGCQTPSELYRAYTLGAPVQKLFPGVAGGPNWVRAVANALPMLRINPTSGVEIDTAADFLRAGASSLGFVAPAFDQNAIKAGDWDTISETARRIDAAVKAA</sequence>
<feature type="compositionally biased region" description="Basic residues" evidence="7">
    <location>
        <begin position="56"/>
        <end position="66"/>
    </location>
</feature>
<evidence type="ECO:0000313" key="8">
    <source>
        <dbReference type="EMBL" id="OUS46658.1"/>
    </source>
</evidence>
<feature type="binding site" evidence="6">
    <location>
        <position position="246"/>
    </location>
    <ligand>
        <name>substrate</name>
    </ligand>
</feature>
<gene>
    <name evidence="8" type="ORF">BE221DRAFT_205370</name>
</gene>
<dbReference type="PANTHER" id="PTHR30246:SF1">
    <property type="entry name" value="2-DEHYDRO-3-DEOXY-6-PHOSPHOGALACTONATE ALDOLASE-RELATED"/>
    <property type="match status" value="1"/>
</dbReference>
<feature type="binding site" evidence="6">
    <location>
        <position position="247"/>
    </location>
    <ligand>
        <name>Mg(2+)</name>
        <dbReference type="ChEBI" id="CHEBI:18420"/>
    </ligand>
</feature>
<keyword evidence="6" id="KW-0479">Metal-binding</keyword>
<feature type="compositionally biased region" description="Basic and acidic residues" evidence="7">
    <location>
        <begin position="41"/>
        <end position="53"/>
    </location>
</feature>
<reference evidence="8" key="1">
    <citation type="submission" date="2017-04" db="EMBL/GenBank/DDBJ databases">
        <title>Population genomics of picophytoplankton unveils novel chromosome hypervariability.</title>
        <authorList>
            <consortium name="DOE Joint Genome Institute"/>
            <person name="Blanc-Mathieu R."/>
            <person name="Krasovec M."/>
            <person name="Hebrard M."/>
            <person name="Yau S."/>
            <person name="Desgranges E."/>
            <person name="Martin J."/>
            <person name="Schackwitz W."/>
            <person name="Kuo A."/>
            <person name="Salin G."/>
            <person name="Donnadieu C."/>
            <person name="Desdevises Y."/>
            <person name="Sanchez-Ferandin S."/>
            <person name="Moreau H."/>
            <person name="Rivals E."/>
            <person name="Grigoriev I.V."/>
            <person name="Grimsley N."/>
            <person name="Eyre-Walker A."/>
            <person name="Piganeau G."/>
        </authorList>
    </citation>
    <scope>NUCLEOTIDE SEQUENCE [LARGE SCALE GENOMIC DNA]</scope>
    <source>
        <strain evidence="8">RCC 1115</strain>
    </source>
</reference>
<dbReference type="AlphaFoldDB" id="A0A1Y5IAP1"/>
<feature type="region of interest" description="Disordered" evidence="7">
    <location>
        <begin position="379"/>
        <end position="399"/>
    </location>
</feature>
<comment type="pathway">
    <text evidence="1">Carbohydrate acid metabolism.</text>
</comment>
<dbReference type="Gene3D" id="3.50.30.40">
    <property type="entry name" value="Ribonuclease E inhibitor RraA/RraA-like"/>
    <property type="match status" value="1"/>
</dbReference>
<evidence type="ECO:0000256" key="7">
    <source>
        <dbReference type="SAM" id="MobiDB-lite"/>
    </source>
</evidence>
<protein>
    <submittedName>
        <fullName evidence="8">Putative 4-hydroxyphenylacetate isomerase/decar</fullName>
    </submittedName>
</protein>
<dbReference type="SUPFAM" id="SSF89562">
    <property type="entry name" value="RraA-like"/>
    <property type="match status" value="1"/>
</dbReference>
<evidence type="ECO:0000256" key="5">
    <source>
        <dbReference type="ARBA" id="ARBA00023277"/>
    </source>
</evidence>
<dbReference type="CDD" id="cd00452">
    <property type="entry name" value="KDPG_aldolase"/>
    <property type="match status" value="1"/>
</dbReference>
<feature type="compositionally biased region" description="Polar residues" evidence="7">
    <location>
        <begin position="387"/>
        <end position="399"/>
    </location>
</feature>
<keyword evidence="6" id="KW-0460">Magnesium</keyword>
<evidence type="ECO:0000256" key="2">
    <source>
        <dbReference type="ARBA" id="ARBA00006906"/>
    </source>
</evidence>
<dbReference type="Proteomes" id="UP000195557">
    <property type="component" value="Unassembled WGS sequence"/>
</dbReference>
<dbReference type="InterPro" id="IPR036704">
    <property type="entry name" value="RraA/RraA-like_sf"/>
</dbReference>
<dbReference type="CDD" id="cd16841">
    <property type="entry name" value="RraA_family"/>
    <property type="match status" value="1"/>
</dbReference>
<dbReference type="KEGG" id="ota:OT_ostta12g02640"/>
<dbReference type="Pfam" id="PF03737">
    <property type="entry name" value="RraA-like"/>
    <property type="match status" value="1"/>
</dbReference>
<dbReference type="InterPro" id="IPR000887">
    <property type="entry name" value="Aldlse_KDPG_KHG"/>
</dbReference>
<dbReference type="SUPFAM" id="SSF51569">
    <property type="entry name" value="Aldolase"/>
    <property type="match status" value="1"/>
</dbReference>
<keyword evidence="5" id="KW-0119">Carbohydrate metabolism</keyword>
<dbReference type="OMA" id="GWPTSHV"/>